<dbReference type="EMBL" id="QRUU01000001">
    <property type="protein sequence ID" value="RGS00564.1"/>
    <property type="molecule type" value="Genomic_DNA"/>
</dbReference>
<feature type="domain" description="DUF2007" evidence="1">
    <location>
        <begin position="10"/>
        <end position="73"/>
    </location>
</feature>
<keyword evidence="3" id="KW-1185">Reference proteome</keyword>
<reference evidence="2 3" key="1">
    <citation type="submission" date="2018-08" db="EMBL/GenBank/DDBJ databases">
        <title>A genome reference for cultivated species of the human gut microbiota.</title>
        <authorList>
            <person name="Zou Y."/>
            <person name="Xue W."/>
            <person name="Luo G."/>
        </authorList>
    </citation>
    <scope>NUCLEOTIDE SEQUENCE [LARGE SCALE GENOMIC DNA]</scope>
    <source>
        <strain evidence="2 3">AF24-2</strain>
    </source>
</reference>
<dbReference type="Pfam" id="PF09413">
    <property type="entry name" value="DUF2007"/>
    <property type="match status" value="1"/>
</dbReference>
<sequence>METKTYGSLIEVFRGSLWEAELVKGLLESAGVSAMLKDETLSAVTSPYSGTGGQVLIMVNKEEEVYAKKVVSERKV</sequence>
<name>A0A412H025_9BACT</name>
<comment type="caution">
    <text evidence="2">The sequence shown here is derived from an EMBL/GenBank/DDBJ whole genome shotgun (WGS) entry which is preliminary data.</text>
</comment>
<organism evidence="2 3">
    <name type="scientific">Phocaeicola coprocola</name>
    <dbReference type="NCBI Taxonomy" id="310298"/>
    <lineage>
        <taxon>Bacteria</taxon>
        <taxon>Pseudomonadati</taxon>
        <taxon>Bacteroidota</taxon>
        <taxon>Bacteroidia</taxon>
        <taxon>Bacteroidales</taxon>
        <taxon>Bacteroidaceae</taxon>
        <taxon>Phocaeicola</taxon>
    </lineage>
</organism>
<dbReference type="Proteomes" id="UP000285864">
    <property type="component" value="Unassembled WGS sequence"/>
</dbReference>
<dbReference type="AlphaFoldDB" id="A0A412H025"/>
<evidence type="ECO:0000313" key="2">
    <source>
        <dbReference type="EMBL" id="RGS00564.1"/>
    </source>
</evidence>
<evidence type="ECO:0000259" key="1">
    <source>
        <dbReference type="Pfam" id="PF09413"/>
    </source>
</evidence>
<dbReference type="RefSeq" id="WP_118482675.1">
    <property type="nucleotide sequence ID" value="NZ_CAUELD010000130.1"/>
</dbReference>
<protein>
    <submittedName>
        <fullName evidence="2">DUF2007 domain-containing protein</fullName>
    </submittedName>
</protein>
<accession>A0A412H025</accession>
<gene>
    <name evidence="2" type="ORF">DWY20_00290</name>
</gene>
<dbReference type="NCBIfam" id="NF040569">
    <property type="entry name" value="DUF2007_rel"/>
    <property type="match status" value="1"/>
</dbReference>
<proteinExistence type="predicted"/>
<dbReference type="InterPro" id="IPR018551">
    <property type="entry name" value="DUF2007"/>
</dbReference>
<evidence type="ECO:0000313" key="3">
    <source>
        <dbReference type="Proteomes" id="UP000285864"/>
    </source>
</evidence>